<dbReference type="GO" id="GO:0003723">
    <property type="term" value="F:RNA binding"/>
    <property type="evidence" value="ECO:0007669"/>
    <property type="project" value="InterPro"/>
</dbReference>
<dbReference type="Pfam" id="PF00545">
    <property type="entry name" value="Ribonuclease"/>
    <property type="match status" value="1"/>
</dbReference>
<dbReference type="AlphaFoldDB" id="A0A4R6Y781"/>
<feature type="compositionally biased region" description="Polar residues" evidence="3">
    <location>
        <begin position="38"/>
        <end position="62"/>
    </location>
</feature>
<keyword evidence="6" id="KW-1185">Reference proteome</keyword>
<evidence type="ECO:0000313" key="5">
    <source>
        <dbReference type="EMBL" id="TDR31175.1"/>
    </source>
</evidence>
<dbReference type="Proteomes" id="UP000294480">
    <property type="component" value="Unassembled WGS sequence"/>
</dbReference>
<evidence type="ECO:0000256" key="2">
    <source>
        <dbReference type="ARBA" id="ARBA00022801"/>
    </source>
</evidence>
<reference evidence="5 6" key="1">
    <citation type="submission" date="2019-03" db="EMBL/GenBank/DDBJ databases">
        <title>Genomic Encyclopedia of Type Strains, Phase IV (KMG-IV): sequencing the most valuable type-strain genomes for metagenomic binning, comparative biology and taxonomic classification.</title>
        <authorList>
            <person name="Goeker M."/>
        </authorList>
    </citation>
    <scope>NUCLEOTIDE SEQUENCE [LARGE SCALE GENOMIC DNA]</scope>
    <source>
        <strain evidence="5 6">DSM 102852</strain>
    </source>
</reference>
<dbReference type="Gene3D" id="3.10.450.30">
    <property type="entry name" value="Microbial ribonucleases"/>
    <property type="match status" value="1"/>
</dbReference>
<keyword evidence="2" id="KW-0378">Hydrolase</keyword>
<sequence length="165" mass="17873">MMKRIQNGRLMLSCVLVSSILGMLSACTQQAKPEPAHSSLSPNAAGLTQNSPPKETKSSNASSAEGFAYIDVRALPKEAQTVIGQIKARASFPYQQDGQVFGNRERILPAQPRGYYHEYTVPTPGANNRGARRIVAGGGSTGDVATGGEYYYTADHYRSFMRVKE</sequence>
<protein>
    <submittedName>
        <fullName evidence="5">Ribonuclease T1</fullName>
    </submittedName>
</protein>
<proteinExistence type="predicted"/>
<feature type="region of interest" description="Disordered" evidence="3">
    <location>
        <begin position="33"/>
        <end position="62"/>
    </location>
</feature>
<evidence type="ECO:0000256" key="3">
    <source>
        <dbReference type="SAM" id="MobiDB-lite"/>
    </source>
</evidence>
<organism evidence="5 6">
    <name type="scientific">Hydromonas duriensis</name>
    <dbReference type="NCBI Taxonomy" id="1527608"/>
    <lineage>
        <taxon>Bacteria</taxon>
        <taxon>Pseudomonadati</taxon>
        <taxon>Pseudomonadota</taxon>
        <taxon>Betaproteobacteria</taxon>
        <taxon>Burkholderiales</taxon>
        <taxon>Burkholderiaceae</taxon>
        <taxon>Hydromonas</taxon>
    </lineage>
</organism>
<feature type="chain" id="PRO_5020595154" evidence="4">
    <location>
        <begin position="32"/>
        <end position="165"/>
    </location>
</feature>
<keyword evidence="1" id="KW-0540">Nuclease</keyword>
<dbReference type="GO" id="GO:0004521">
    <property type="term" value="F:RNA endonuclease activity"/>
    <property type="evidence" value="ECO:0007669"/>
    <property type="project" value="InterPro"/>
</dbReference>
<dbReference type="GO" id="GO:0016787">
    <property type="term" value="F:hydrolase activity"/>
    <property type="evidence" value="ECO:0007669"/>
    <property type="project" value="UniProtKB-KW"/>
</dbReference>
<evidence type="ECO:0000313" key="6">
    <source>
        <dbReference type="Proteomes" id="UP000294480"/>
    </source>
</evidence>
<name>A0A4R6Y781_9BURK</name>
<dbReference type="InterPro" id="IPR016191">
    <property type="entry name" value="Ribonuclease/ribotoxin"/>
</dbReference>
<gene>
    <name evidence="5" type="ORF">DFR44_11244</name>
</gene>
<keyword evidence="4" id="KW-0732">Signal</keyword>
<accession>A0A4R6Y781</accession>
<evidence type="ECO:0000256" key="1">
    <source>
        <dbReference type="ARBA" id="ARBA00022722"/>
    </source>
</evidence>
<evidence type="ECO:0000256" key="4">
    <source>
        <dbReference type="SAM" id="SignalP"/>
    </source>
</evidence>
<dbReference type="PROSITE" id="PS51257">
    <property type="entry name" value="PROKAR_LIPOPROTEIN"/>
    <property type="match status" value="1"/>
</dbReference>
<dbReference type="EMBL" id="SNZE01000012">
    <property type="protein sequence ID" value="TDR31175.1"/>
    <property type="molecule type" value="Genomic_DNA"/>
</dbReference>
<comment type="caution">
    <text evidence="5">The sequence shown here is derived from an EMBL/GenBank/DDBJ whole genome shotgun (WGS) entry which is preliminary data.</text>
</comment>
<dbReference type="SUPFAM" id="SSF53933">
    <property type="entry name" value="Microbial ribonucleases"/>
    <property type="match status" value="1"/>
</dbReference>
<feature type="signal peptide" evidence="4">
    <location>
        <begin position="1"/>
        <end position="31"/>
    </location>
</feature>
<dbReference type="InterPro" id="IPR000026">
    <property type="entry name" value="N1-like"/>
</dbReference>